<evidence type="ECO:0000313" key="2">
    <source>
        <dbReference type="Proteomes" id="UP000449846"/>
    </source>
</evidence>
<protein>
    <submittedName>
        <fullName evidence="1">Uncharacterized protein</fullName>
    </submittedName>
</protein>
<dbReference type="RefSeq" id="WP_155041781.1">
    <property type="nucleotide sequence ID" value="NZ_WMIG01000021.1"/>
</dbReference>
<sequence>MIWMMTLVWALTLTLWLDPALGQGAYDSGNCLPPEEPFLPEGDAALARYAVLIAEDFERYFAAISEYFACMDATRQTEFLRAQQVSERHRQFLARLNRLGLRGKAAVREEP</sequence>
<organism evidence="1 2">
    <name type="scientific">Paracoccus litorisediminis</name>
    <dbReference type="NCBI Taxonomy" id="2006130"/>
    <lineage>
        <taxon>Bacteria</taxon>
        <taxon>Pseudomonadati</taxon>
        <taxon>Pseudomonadota</taxon>
        <taxon>Alphaproteobacteria</taxon>
        <taxon>Rhodobacterales</taxon>
        <taxon>Paracoccaceae</taxon>
        <taxon>Paracoccus</taxon>
    </lineage>
</organism>
<accession>A0A844HU21</accession>
<keyword evidence="2" id="KW-1185">Reference proteome</keyword>
<proteinExistence type="predicted"/>
<name>A0A844HU21_9RHOB</name>
<dbReference type="Proteomes" id="UP000449846">
    <property type="component" value="Unassembled WGS sequence"/>
</dbReference>
<evidence type="ECO:0000313" key="1">
    <source>
        <dbReference type="EMBL" id="MTH61827.1"/>
    </source>
</evidence>
<reference evidence="1 2" key="1">
    <citation type="submission" date="2019-11" db="EMBL/GenBank/DDBJ databases">
        <authorList>
            <person name="Dong K."/>
        </authorList>
    </citation>
    <scope>NUCLEOTIDE SEQUENCE [LARGE SCALE GENOMIC DNA]</scope>
    <source>
        <strain evidence="1 2">NBRC 112902</strain>
    </source>
</reference>
<dbReference type="AlphaFoldDB" id="A0A844HU21"/>
<comment type="caution">
    <text evidence="1">The sequence shown here is derived from an EMBL/GenBank/DDBJ whole genome shotgun (WGS) entry which is preliminary data.</text>
</comment>
<dbReference type="OrthoDB" id="7866523at2"/>
<gene>
    <name evidence="1" type="ORF">GL300_21730</name>
</gene>
<dbReference type="EMBL" id="WMIG01000021">
    <property type="protein sequence ID" value="MTH61827.1"/>
    <property type="molecule type" value="Genomic_DNA"/>
</dbReference>